<evidence type="ECO:0000259" key="8">
    <source>
        <dbReference type="PROSITE" id="PS50879"/>
    </source>
</evidence>
<dbReference type="PANTHER" id="PTHR10642">
    <property type="entry name" value="RIBONUCLEASE H1"/>
    <property type="match status" value="1"/>
</dbReference>
<dbReference type="PROSITE" id="PS50879">
    <property type="entry name" value="RNASE_H_1"/>
    <property type="match status" value="1"/>
</dbReference>
<reference evidence="9" key="1">
    <citation type="submission" date="2023-06" db="EMBL/GenBank/DDBJ databases">
        <authorList>
            <consortium name="Lawrence Berkeley National Laboratory"/>
            <person name="Ahrendt S."/>
            <person name="Sahu N."/>
            <person name="Indic B."/>
            <person name="Wong-Bajracharya J."/>
            <person name="Merenyi Z."/>
            <person name="Ke H.-M."/>
            <person name="Monk M."/>
            <person name="Kocsube S."/>
            <person name="Drula E."/>
            <person name="Lipzen A."/>
            <person name="Balint B."/>
            <person name="Henrissat B."/>
            <person name="Andreopoulos B."/>
            <person name="Martin F.M."/>
            <person name="Harder C.B."/>
            <person name="Rigling D."/>
            <person name="Ford K.L."/>
            <person name="Foster G.D."/>
            <person name="Pangilinan J."/>
            <person name="Papanicolaou A."/>
            <person name="Barry K."/>
            <person name="LaButti K."/>
            <person name="Viragh M."/>
            <person name="Koriabine M."/>
            <person name="Yan M."/>
            <person name="Riley R."/>
            <person name="Champramary S."/>
            <person name="Plett K.L."/>
            <person name="Tsai I.J."/>
            <person name="Slot J."/>
            <person name="Sipos G."/>
            <person name="Plett J."/>
            <person name="Nagy L.G."/>
            <person name="Grigoriev I.V."/>
        </authorList>
    </citation>
    <scope>NUCLEOTIDE SEQUENCE</scope>
    <source>
        <strain evidence="9">HWK02</strain>
    </source>
</reference>
<dbReference type="Proteomes" id="UP001175228">
    <property type="component" value="Unassembled WGS sequence"/>
</dbReference>
<evidence type="ECO:0000256" key="2">
    <source>
        <dbReference type="ARBA" id="ARBA00005300"/>
    </source>
</evidence>
<evidence type="ECO:0000256" key="3">
    <source>
        <dbReference type="ARBA" id="ARBA00012180"/>
    </source>
</evidence>
<evidence type="ECO:0000256" key="1">
    <source>
        <dbReference type="ARBA" id="ARBA00000077"/>
    </source>
</evidence>
<dbReference type="SUPFAM" id="SSF53098">
    <property type="entry name" value="Ribonuclease H-like"/>
    <property type="match status" value="1"/>
</dbReference>
<name>A0AA39P511_9AGAR</name>
<feature type="domain" description="RNase H type-1" evidence="8">
    <location>
        <begin position="1"/>
        <end position="105"/>
    </location>
</feature>
<dbReference type="EC" id="3.1.26.4" evidence="3"/>
<dbReference type="EMBL" id="JAUEPU010000108">
    <property type="protein sequence ID" value="KAK0477707.1"/>
    <property type="molecule type" value="Genomic_DNA"/>
</dbReference>
<dbReference type="InterPro" id="IPR050092">
    <property type="entry name" value="RNase_H"/>
</dbReference>
<evidence type="ECO:0000256" key="7">
    <source>
        <dbReference type="ARBA" id="ARBA00022801"/>
    </source>
</evidence>
<accession>A0AA39P511</accession>
<comment type="catalytic activity">
    <reaction evidence="1">
        <text>Endonucleolytic cleavage to 5'-phosphomonoester.</text>
        <dbReference type="EC" id="3.1.26.4"/>
    </reaction>
</comment>
<keyword evidence="6" id="KW-0255">Endonuclease</keyword>
<proteinExistence type="inferred from homology"/>
<dbReference type="GO" id="GO:0043137">
    <property type="term" value="P:DNA replication, removal of RNA primer"/>
    <property type="evidence" value="ECO:0007669"/>
    <property type="project" value="TreeGrafter"/>
</dbReference>
<comment type="similarity">
    <text evidence="2">Belongs to the RNase H family.</text>
</comment>
<evidence type="ECO:0000313" key="9">
    <source>
        <dbReference type="EMBL" id="KAK0477707.1"/>
    </source>
</evidence>
<keyword evidence="5" id="KW-0479">Metal-binding</keyword>
<dbReference type="InterPro" id="IPR012337">
    <property type="entry name" value="RNaseH-like_sf"/>
</dbReference>
<evidence type="ECO:0000256" key="6">
    <source>
        <dbReference type="ARBA" id="ARBA00022759"/>
    </source>
</evidence>
<evidence type="ECO:0000313" key="10">
    <source>
        <dbReference type="Proteomes" id="UP001175228"/>
    </source>
</evidence>
<evidence type="ECO:0000256" key="5">
    <source>
        <dbReference type="ARBA" id="ARBA00022723"/>
    </source>
</evidence>
<keyword evidence="7" id="KW-0378">Hydrolase</keyword>
<dbReference type="Gene3D" id="3.30.420.10">
    <property type="entry name" value="Ribonuclease H-like superfamily/Ribonuclease H"/>
    <property type="match status" value="1"/>
</dbReference>
<dbReference type="Pfam" id="PF00075">
    <property type="entry name" value="RNase_H"/>
    <property type="match status" value="2"/>
</dbReference>
<comment type="caution">
    <text evidence="9">The sequence shown here is derived from an EMBL/GenBank/DDBJ whole genome shotgun (WGS) entry which is preliminary data.</text>
</comment>
<dbReference type="InterPro" id="IPR036397">
    <property type="entry name" value="RNaseH_sf"/>
</dbReference>
<dbReference type="PANTHER" id="PTHR10642:SF26">
    <property type="entry name" value="RIBONUCLEASE H1"/>
    <property type="match status" value="1"/>
</dbReference>
<keyword evidence="10" id="KW-1185">Reference proteome</keyword>
<evidence type="ECO:0000256" key="4">
    <source>
        <dbReference type="ARBA" id="ARBA00022722"/>
    </source>
</evidence>
<sequence length="327" mass="37066">MAEASAGAGVWFGDGDDRNISVHLLGPHQTNNAAEIRAILERVQKALEDESIMTIMDSKYVIDDSGWVGISNSERKNPVYLQWVKGHTGNMGNEGADKLAEKGVKLGEDEAKPVETDIDLEFNVDRAKLSSLTQSQAYRLIQSLKSIKAWPLGEQIVKQVSKMIKDINRVEPLHSRLWSSICSKDTSRQVQGFLWKALQNTFKIGSFWEHLGPQYERRGECSHCKVTESMECILVDCNIEGQALLWQLARELWEECGNKWIPQTLGLALGSTLVQIKTKKGKVDRASTRLYHILMTETVHMIWKVRCQRCIQCGDDKVKDWHSQEEI</sequence>
<keyword evidence="4" id="KW-0540">Nuclease</keyword>
<protein>
    <recommendedName>
        <fullName evidence="3">ribonuclease H</fullName>
        <ecNumber evidence="3">3.1.26.4</ecNumber>
    </recommendedName>
</protein>
<dbReference type="GO" id="GO:0004523">
    <property type="term" value="F:RNA-DNA hybrid ribonuclease activity"/>
    <property type="evidence" value="ECO:0007669"/>
    <property type="project" value="UniProtKB-EC"/>
</dbReference>
<dbReference type="AlphaFoldDB" id="A0AA39P511"/>
<dbReference type="GO" id="GO:0046872">
    <property type="term" value="F:metal ion binding"/>
    <property type="evidence" value="ECO:0007669"/>
    <property type="project" value="UniProtKB-KW"/>
</dbReference>
<dbReference type="InterPro" id="IPR002156">
    <property type="entry name" value="RNaseH_domain"/>
</dbReference>
<dbReference type="GO" id="GO:0003676">
    <property type="term" value="F:nucleic acid binding"/>
    <property type="evidence" value="ECO:0007669"/>
    <property type="project" value="InterPro"/>
</dbReference>
<gene>
    <name evidence="9" type="ORF">EDD18DRAFT_1312720</name>
</gene>
<organism evidence="9 10">
    <name type="scientific">Armillaria luteobubalina</name>
    <dbReference type="NCBI Taxonomy" id="153913"/>
    <lineage>
        <taxon>Eukaryota</taxon>
        <taxon>Fungi</taxon>
        <taxon>Dikarya</taxon>
        <taxon>Basidiomycota</taxon>
        <taxon>Agaricomycotina</taxon>
        <taxon>Agaricomycetes</taxon>
        <taxon>Agaricomycetidae</taxon>
        <taxon>Agaricales</taxon>
        <taxon>Marasmiineae</taxon>
        <taxon>Physalacriaceae</taxon>
        <taxon>Armillaria</taxon>
    </lineage>
</organism>